<evidence type="ECO:0000313" key="1">
    <source>
        <dbReference type="EMBL" id="WEU40159.1"/>
    </source>
</evidence>
<dbReference type="Proteomes" id="UP000186851">
    <property type="component" value="Chromosome"/>
</dbReference>
<accession>A0AAF0D1Z5</accession>
<dbReference type="KEGG" id="oyw:OdinLCB4_006720"/>
<protein>
    <submittedName>
        <fullName evidence="1">Uncharacterized protein</fullName>
    </submittedName>
</protein>
<dbReference type="EMBL" id="CP091871">
    <property type="protein sequence ID" value="WEU40159.1"/>
    <property type="molecule type" value="Genomic_DNA"/>
</dbReference>
<dbReference type="AlphaFoldDB" id="A0AAF0D1Z5"/>
<sequence>MGEEERRLACEYVDLMYAFLKLGFSDAQKKEAESTEEKIRGVESMLDSLSSMIEKQGSYCSYTRR</sequence>
<organism evidence="1 2">
    <name type="scientific">Odinarchaeota yellowstonii (strain LCB_4)</name>
    <dbReference type="NCBI Taxonomy" id="1841599"/>
    <lineage>
        <taxon>Archaea</taxon>
        <taxon>Promethearchaeati</taxon>
        <taxon>Candidatus Odinarchaeota</taxon>
        <taxon>Candidatus Odinarchaeia</taxon>
        <taxon>Candidatus Odinarchaeales</taxon>
        <taxon>Candidatus Odinarchaeaceae</taxon>
        <taxon>Candidatus Odinarchaeum</taxon>
    </lineage>
</organism>
<gene>
    <name evidence="1" type="ORF">OdinLCB4_006720</name>
</gene>
<name>A0AAF0D1Z5_ODILC</name>
<reference evidence="1" key="1">
    <citation type="journal article" date="2017" name="Nature">
        <title>Asgard archaea illuminate the origin of eukaryotic cellular complexity.</title>
        <authorList>
            <person name="Zaremba-Niedzwiedzka K."/>
            <person name="Caceres E.F."/>
            <person name="Saw J.H."/>
            <person name="Backstrom D."/>
            <person name="Juzokaite L."/>
            <person name="Vancaester E."/>
            <person name="Seitz K.W."/>
            <person name="Anantharaman K."/>
            <person name="Starnawski P."/>
            <person name="Kjeldsen K.U."/>
            <person name="Scott M.B."/>
            <person name="Nunoura T."/>
            <person name="Banfield J.F."/>
            <person name="Schramm A."/>
            <person name="Baker B.J."/>
            <person name="Spang A."/>
            <person name="Ettema T.J.G."/>
        </authorList>
    </citation>
    <scope>NUCLEOTIDE SEQUENCE</scope>
    <source>
        <strain evidence="1">LCB_4</strain>
    </source>
</reference>
<evidence type="ECO:0000313" key="2">
    <source>
        <dbReference type="Proteomes" id="UP000186851"/>
    </source>
</evidence>
<reference evidence="1" key="2">
    <citation type="journal article" date="2022" name="Nat. Microbiol.">
        <title>A closed Candidatus Odinarchaeum chromosome exposes Asgard archaeal viruses.</title>
        <authorList>
            <person name="Tamarit D."/>
            <person name="Caceres E.F."/>
            <person name="Krupovic M."/>
            <person name="Nijland R."/>
            <person name="Eme L."/>
            <person name="Robinson N.P."/>
            <person name="Ettema T.J.G."/>
        </authorList>
    </citation>
    <scope>NUCLEOTIDE SEQUENCE</scope>
    <source>
        <strain evidence="1">LCB_4</strain>
    </source>
</reference>
<proteinExistence type="predicted"/>